<keyword evidence="3" id="KW-1185">Reference proteome</keyword>
<protein>
    <submittedName>
        <fullName evidence="2">Uncharacterized protein</fullName>
    </submittedName>
</protein>
<evidence type="ECO:0000313" key="2">
    <source>
        <dbReference type="EMBL" id="KAK0413444.1"/>
    </source>
</evidence>
<comment type="caution">
    <text evidence="2">The sequence shown here is derived from an EMBL/GenBank/DDBJ whole genome shotgun (WGS) entry which is preliminary data.</text>
</comment>
<dbReference type="EMBL" id="JAUCMV010000003">
    <property type="protein sequence ID" value="KAK0413444.1"/>
    <property type="molecule type" value="Genomic_DNA"/>
</dbReference>
<evidence type="ECO:0000313" key="3">
    <source>
        <dbReference type="Proteomes" id="UP001175271"/>
    </source>
</evidence>
<dbReference type="AlphaFoldDB" id="A0AA39HY60"/>
<name>A0AA39HY60_9BILA</name>
<feature type="region of interest" description="Disordered" evidence="1">
    <location>
        <begin position="85"/>
        <end position="117"/>
    </location>
</feature>
<dbReference type="Proteomes" id="UP001175271">
    <property type="component" value="Unassembled WGS sequence"/>
</dbReference>
<organism evidence="2 3">
    <name type="scientific">Steinernema hermaphroditum</name>
    <dbReference type="NCBI Taxonomy" id="289476"/>
    <lineage>
        <taxon>Eukaryota</taxon>
        <taxon>Metazoa</taxon>
        <taxon>Ecdysozoa</taxon>
        <taxon>Nematoda</taxon>
        <taxon>Chromadorea</taxon>
        <taxon>Rhabditida</taxon>
        <taxon>Tylenchina</taxon>
        <taxon>Panagrolaimomorpha</taxon>
        <taxon>Strongyloidoidea</taxon>
        <taxon>Steinernematidae</taxon>
        <taxon>Steinernema</taxon>
    </lineage>
</organism>
<accession>A0AA39HY60</accession>
<sequence>MKEVGCHWDELDDREFGIDSIDVVKDPNLKKMKQELASKGVSQNDPEAMRVAIAEALEQQRELVDELRRVADDVFVFSTEEETRTRSISLAIPNENEEVENNDFGGDEPQGHDDLDM</sequence>
<gene>
    <name evidence="2" type="ORF">QR680_006809</name>
</gene>
<proteinExistence type="predicted"/>
<reference evidence="2" key="1">
    <citation type="submission" date="2023-06" db="EMBL/GenBank/DDBJ databases">
        <title>Genomic analysis of the entomopathogenic nematode Steinernema hermaphroditum.</title>
        <authorList>
            <person name="Schwarz E.M."/>
            <person name="Heppert J.K."/>
            <person name="Baniya A."/>
            <person name="Schwartz H.T."/>
            <person name="Tan C.-H."/>
            <person name="Antoshechkin I."/>
            <person name="Sternberg P.W."/>
            <person name="Goodrich-Blair H."/>
            <person name="Dillman A.R."/>
        </authorList>
    </citation>
    <scope>NUCLEOTIDE SEQUENCE</scope>
    <source>
        <strain evidence="2">PS9179</strain>
        <tissue evidence="2">Whole animal</tissue>
    </source>
</reference>
<evidence type="ECO:0000256" key="1">
    <source>
        <dbReference type="SAM" id="MobiDB-lite"/>
    </source>
</evidence>